<dbReference type="AlphaFoldDB" id="A0AAD3D5L9"/>
<dbReference type="PANTHER" id="PTHR10724">
    <property type="entry name" value="30S RIBOSOMAL PROTEIN S1"/>
    <property type="match status" value="1"/>
</dbReference>
<dbReference type="GO" id="GO:0003729">
    <property type="term" value="F:mRNA binding"/>
    <property type="evidence" value="ECO:0007669"/>
    <property type="project" value="TreeGrafter"/>
</dbReference>
<evidence type="ECO:0000256" key="1">
    <source>
        <dbReference type="SAM" id="MobiDB-lite"/>
    </source>
</evidence>
<evidence type="ECO:0000259" key="2">
    <source>
        <dbReference type="PROSITE" id="PS50126"/>
    </source>
</evidence>
<feature type="compositionally biased region" description="Acidic residues" evidence="1">
    <location>
        <begin position="182"/>
        <end position="209"/>
    </location>
</feature>
<organism evidence="3 4">
    <name type="scientific">Chaetoceros tenuissimus</name>
    <dbReference type="NCBI Taxonomy" id="426638"/>
    <lineage>
        <taxon>Eukaryota</taxon>
        <taxon>Sar</taxon>
        <taxon>Stramenopiles</taxon>
        <taxon>Ochrophyta</taxon>
        <taxon>Bacillariophyta</taxon>
        <taxon>Coscinodiscophyceae</taxon>
        <taxon>Chaetocerotophycidae</taxon>
        <taxon>Chaetocerotales</taxon>
        <taxon>Chaetocerotaceae</taxon>
        <taxon>Chaetoceros</taxon>
    </lineage>
</organism>
<dbReference type="InterPro" id="IPR050437">
    <property type="entry name" value="Ribos_protein_bS1-like"/>
</dbReference>
<feature type="compositionally biased region" description="Basic residues" evidence="1">
    <location>
        <begin position="333"/>
        <end position="342"/>
    </location>
</feature>
<dbReference type="Gene3D" id="2.40.50.140">
    <property type="entry name" value="Nucleic acid-binding proteins"/>
    <property type="match status" value="1"/>
</dbReference>
<feature type="compositionally biased region" description="Basic and acidic residues" evidence="1">
    <location>
        <begin position="229"/>
        <end position="241"/>
    </location>
</feature>
<dbReference type="Proteomes" id="UP001054902">
    <property type="component" value="Unassembled WGS sequence"/>
</dbReference>
<feature type="compositionally biased region" description="Basic and acidic residues" evidence="1">
    <location>
        <begin position="437"/>
        <end position="454"/>
    </location>
</feature>
<feature type="compositionally biased region" description="Basic residues" evidence="1">
    <location>
        <begin position="61"/>
        <end position="74"/>
    </location>
</feature>
<dbReference type="GO" id="GO:0003735">
    <property type="term" value="F:structural constituent of ribosome"/>
    <property type="evidence" value="ECO:0007669"/>
    <property type="project" value="TreeGrafter"/>
</dbReference>
<feature type="compositionally biased region" description="Acidic residues" evidence="1">
    <location>
        <begin position="217"/>
        <end position="228"/>
    </location>
</feature>
<sequence>MGGNAAKERRRLKRLQEATNQTADNAPKDKPTNTTPTSNNKQEEKSKKPQKKDFSNQNKSVVKKNHNAVKSKSKFKYEKNKKEKPAAKKNKIRKPKHLARKINAANDPKEMEELLKKQQQFEEKKKERALKFKEKVIKAVGGLENFDEEIFNSLMEKGGGKMETIIEAVNKKKNAEKKLSEENDENDESLENEQEDDKETNQDAEEDVDVDTKSVESAEDSSSEEEEEEKKNKEEEAEKTEASSTEIEPMNEGDVDAKNEEPDSSKSSTSSSDTDSDSDSSDDDSSDDDEMDNTRSRGRGRRGRKEAEKKRDEHNLKQQEEAKLEKEDEAKPKKPKDTRRCIGRKPVTDFKVGTKYPGTIVYVKPGLGLFLDVKCHSDAFVHISRVADDYVENLEEHFKVGNVLENVRIVDVNRRQKRLTASLQSDARIADEQESMSAHKERLERKAEKRAAKEARKRKMGEANSPSSVKRFQTEFKEESTNVDNSVPEKQEEVPIIIDPDNMTPAELKRARKLQRRAERRKQQELTGIAA</sequence>
<dbReference type="GO" id="GO:0006412">
    <property type="term" value="P:translation"/>
    <property type="evidence" value="ECO:0007669"/>
    <property type="project" value="TreeGrafter"/>
</dbReference>
<name>A0AAD3D5L9_9STRA</name>
<dbReference type="InterPro" id="IPR012340">
    <property type="entry name" value="NA-bd_OB-fold"/>
</dbReference>
<feature type="compositionally biased region" description="Basic and acidic residues" evidence="1">
    <location>
        <begin position="75"/>
        <end position="86"/>
    </location>
</feature>
<feature type="compositionally biased region" description="Basic residues" evidence="1">
    <location>
        <begin position="87"/>
        <end position="97"/>
    </location>
</feature>
<dbReference type="PANTHER" id="PTHR10724:SF10">
    <property type="entry name" value="S1 RNA-BINDING DOMAIN-CONTAINING PROTEIN 1"/>
    <property type="match status" value="1"/>
</dbReference>
<reference evidence="3 4" key="1">
    <citation type="journal article" date="2021" name="Sci. Rep.">
        <title>The genome of the diatom Chaetoceros tenuissimus carries an ancient integrated fragment of an extant virus.</title>
        <authorList>
            <person name="Hongo Y."/>
            <person name="Kimura K."/>
            <person name="Takaki Y."/>
            <person name="Yoshida Y."/>
            <person name="Baba S."/>
            <person name="Kobayashi G."/>
            <person name="Nagasaki K."/>
            <person name="Hano T."/>
            <person name="Tomaru Y."/>
        </authorList>
    </citation>
    <scope>NUCLEOTIDE SEQUENCE [LARGE SCALE GENOMIC DNA]</scope>
    <source>
        <strain evidence="3 4">NIES-3715</strain>
    </source>
</reference>
<keyword evidence="4" id="KW-1185">Reference proteome</keyword>
<proteinExistence type="predicted"/>
<comment type="caution">
    <text evidence="3">The sequence shown here is derived from an EMBL/GenBank/DDBJ whole genome shotgun (WGS) entry which is preliminary data.</text>
</comment>
<feature type="compositionally biased region" description="Acidic residues" evidence="1">
    <location>
        <begin position="274"/>
        <end position="291"/>
    </location>
</feature>
<dbReference type="Pfam" id="PF00575">
    <property type="entry name" value="S1"/>
    <property type="match status" value="1"/>
</dbReference>
<feature type="compositionally biased region" description="Basic and acidic residues" evidence="1">
    <location>
        <begin position="41"/>
        <end position="54"/>
    </location>
</feature>
<accession>A0AAD3D5L9</accession>
<feature type="region of interest" description="Disordered" evidence="1">
    <location>
        <begin position="1"/>
        <end position="97"/>
    </location>
</feature>
<feature type="compositionally biased region" description="Basic and acidic residues" evidence="1">
    <location>
        <begin position="305"/>
        <end position="332"/>
    </location>
</feature>
<feature type="domain" description="S1 motif" evidence="2">
    <location>
        <begin position="353"/>
        <end position="424"/>
    </location>
</feature>
<feature type="region of interest" description="Disordered" evidence="1">
    <location>
        <begin position="174"/>
        <end position="342"/>
    </location>
</feature>
<dbReference type="SMART" id="SM00316">
    <property type="entry name" value="S1"/>
    <property type="match status" value="1"/>
</dbReference>
<dbReference type="EMBL" id="BLLK01000062">
    <property type="protein sequence ID" value="GFH58362.1"/>
    <property type="molecule type" value="Genomic_DNA"/>
</dbReference>
<protein>
    <recommendedName>
        <fullName evidence="2">S1 motif domain-containing protein</fullName>
    </recommendedName>
</protein>
<feature type="compositionally biased region" description="Basic residues" evidence="1">
    <location>
        <begin position="510"/>
        <end position="520"/>
    </location>
</feature>
<feature type="compositionally biased region" description="Basic and acidic residues" evidence="1">
    <location>
        <begin position="255"/>
        <end position="264"/>
    </location>
</feature>
<dbReference type="PROSITE" id="PS50126">
    <property type="entry name" value="S1"/>
    <property type="match status" value="1"/>
</dbReference>
<evidence type="ECO:0000313" key="4">
    <source>
        <dbReference type="Proteomes" id="UP001054902"/>
    </source>
</evidence>
<evidence type="ECO:0000313" key="3">
    <source>
        <dbReference type="EMBL" id="GFH58362.1"/>
    </source>
</evidence>
<feature type="region of interest" description="Disordered" evidence="1">
    <location>
        <begin position="430"/>
        <end position="531"/>
    </location>
</feature>
<gene>
    <name evidence="3" type="ORF">CTEN210_14838</name>
</gene>
<dbReference type="SUPFAM" id="SSF50249">
    <property type="entry name" value="Nucleic acid-binding proteins"/>
    <property type="match status" value="1"/>
</dbReference>
<dbReference type="InterPro" id="IPR003029">
    <property type="entry name" value="S1_domain"/>
</dbReference>